<dbReference type="InterPro" id="IPR002686">
    <property type="entry name" value="Transposase_17"/>
</dbReference>
<evidence type="ECO:0000313" key="2">
    <source>
        <dbReference type="EMBL" id="MDQ8209749.1"/>
    </source>
</evidence>
<accession>A0ABU1B009</accession>
<dbReference type="SMART" id="SM01321">
    <property type="entry name" value="Y1_Tnp"/>
    <property type="match status" value="1"/>
</dbReference>
<organism evidence="2 3">
    <name type="scientific">Thalassobacterium maritimum</name>
    <dbReference type="NCBI Taxonomy" id="3041265"/>
    <lineage>
        <taxon>Bacteria</taxon>
        <taxon>Pseudomonadati</taxon>
        <taxon>Verrucomicrobiota</taxon>
        <taxon>Opitutia</taxon>
        <taxon>Puniceicoccales</taxon>
        <taxon>Coraliomargaritaceae</taxon>
        <taxon>Thalassobacterium</taxon>
    </lineage>
</organism>
<comment type="caution">
    <text evidence="2">The sequence shown here is derived from an EMBL/GenBank/DDBJ whole genome shotgun (WGS) entry which is preliminary data.</text>
</comment>
<dbReference type="SUPFAM" id="SSF143422">
    <property type="entry name" value="Transposase IS200-like"/>
    <property type="match status" value="1"/>
</dbReference>
<dbReference type="Proteomes" id="UP001225316">
    <property type="component" value="Unassembled WGS sequence"/>
</dbReference>
<name>A0ABU1B009_9BACT</name>
<keyword evidence="3" id="KW-1185">Reference proteome</keyword>
<feature type="non-terminal residue" evidence="2">
    <location>
        <position position="114"/>
    </location>
</feature>
<evidence type="ECO:0000313" key="3">
    <source>
        <dbReference type="Proteomes" id="UP001225316"/>
    </source>
</evidence>
<gene>
    <name evidence="2" type="ORF">QEH52_19680</name>
</gene>
<feature type="domain" description="Transposase IS200-like" evidence="1">
    <location>
        <begin position="11"/>
        <end position="114"/>
    </location>
</feature>
<dbReference type="EMBL" id="JARXHW010000142">
    <property type="protein sequence ID" value="MDQ8209749.1"/>
    <property type="molecule type" value="Genomic_DNA"/>
</dbReference>
<dbReference type="InterPro" id="IPR036515">
    <property type="entry name" value="Transposase_17_sf"/>
</dbReference>
<dbReference type="Pfam" id="PF01797">
    <property type="entry name" value="Y1_Tnp"/>
    <property type="match status" value="1"/>
</dbReference>
<protein>
    <submittedName>
        <fullName evidence="2">Transposase</fullName>
    </submittedName>
</protein>
<dbReference type="Gene3D" id="3.30.70.1290">
    <property type="entry name" value="Transposase IS200-like"/>
    <property type="match status" value="1"/>
</dbReference>
<evidence type="ECO:0000259" key="1">
    <source>
        <dbReference type="SMART" id="SM01321"/>
    </source>
</evidence>
<proteinExistence type="predicted"/>
<dbReference type="PANTHER" id="PTHR34322:SF2">
    <property type="entry name" value="TRANSPOSASE IS200-LIKE DOMAIN-CONTAINING PROTEIN"/>
    <property type="match status" value="1"/>
</dbReference>
<sequence>MSWLANSVSSTLGAVYYVISQRNYRKESFLKANTGEAFEGCLFKAVERCGWKLHAYVIMSNHYHLALETPEPNLVEGMKWLQSTFSTRFNRLRKERGHVFQRRYKAILLGSERP</sequence>
<reference evidence="2 3" key="1">
    <citation type="submission" date="2023-04" db="EMBL/GenBank/DDBJ databases">
        <title>A novel bacteria isolated from coastal sediment.</title>
        <authorList>
            <person name="Liu X.-J."/>
            <person name="Du Z.-J."/>
        </authorList>
    </citation>
    <scope>NUCLEOTIDE SEQUENCE [LARGE SCALE GENOMIC DNA]</scope>
    <source>
        <strain evidence="2 3">SDUM461003</strain>
    </source>
</reference>
<dbReference type="PANTHER" id="PTHR34322">
    <property type="entry name" value="TRANSPOSASE, Y1_TNP DOMAIN-CONTAINING"/>
    <property type="match status" value="1"/>
</dbReference>
<dbReference type="RefSeq" id="WP_308952667.1">
    <property type="nucleotide sequence ID" value="NZ_JARXHW010000142.1"/>
</dbReference>